<dbReference type="Gene3D" id="1.25.40.10">
    <property type="entry name" value="Tetratricopeptide repeat domain"/>
    <property type="match status" value="2"/>
</dbReference>
<organism evidence="9">
    <name type="scientific">Palpitomonas bilix</name>
    <dbReference type="NCBI Taxonomy" id="652834"/>
    <lineage>
        <taxon>Eukaryota</taxon>
        <taxon>Eukaryota incertae sedis</taxon>
    </lineage>
</organism>
<protein>
    <recommendedName>
        <fullName evidence="6">O-GlcNAc transferase C-terminal domain-containing protein</fullName>
    </recommendedName>
</protein>
<dbReference type="EMBL" id="HBIB01010308">
    <property type="protein sequence ID" value="CAE0244409.1"/>
    <property type="molecule type" value="Transcribed_RNA"/>
</dbReference>
<evidence type="ECO:0000313" key="10">
    <source>
        <dbReference type="EMBL" id="CAE0244417.1"/>
    </source>
</evidence>
<evidence type="ECO:0000256" key="5">
    <source>
        <dbReference type="SAM" id="SignalP"/>
    </source>
</evidence>
<dbReference type="AlphaFoldDB" id="A0A7S3G3L5"/>
<keyword evidence="4" id="KW-0802">TPR repeat</keyword>
<dbReference type="Gene3D" id="3.40.50.11380">
    <property type="match status" value="1"/>
</dbReference>
<comment type="pathway">
    <text evidence="1">Protein modification; protein glycosylation.</text>
</comment>
<dbReference type="Pfam" id="PF13844">
    <property type="entry name" value="Glyco_transf_41"/>
    <property type="match status" value="2"/>
</dbReference>
<evidence type="ECO:0000256" key="3">
    <source>
        <dbReference type="ARBA" id="ARBA00022737"/>
    </source>
</evidence>
<dbReference type="InterPro" id="IPR011990">
    <property type="entry name" value="TPR-like_helical_dom_sf"/>
</dbReference>
<feature type="domain" description="O-GlcNAc transferase C-terminal" evidence="6">
    <location>
        <begin position="586"/>
        <end position="667"/>
    </location>
</feature>
<feature type="chain" id="PRO_5036212122" description="O-GlcNAc transferase C-terminal domain-containing protein" evidence="5">
    <location>
        <begin position="18"/>
        <end position="894"/>
    </location>
</feature>
<evidence type="ECO:0000313" key="7">
    <source>
        <dbReference type="EMBL" id="CAE0244409.1"/>
    </source>
</evidence>
<dbReference type="Gene3D" id="3.40.50.2000">
    <property type="entry name" value="Glycogen Phosphorylase B"/>
    <property type="match status" value="1"/>
</dbReference>
<dbReference type="EMBL" id="HBIB01010313">
    <property type="protein sequence ID" value="CAE0244414.1"/>
    <property type="molecule type" value="Transcribed_RNA"/>
</dbReference>
<evidence type="ECO:0000259" key="6">
    <source>
        <dbReference type="Pfam" id="PF13844"/>
    </source>
</evidence>
<dbReference type="PANTHER" id="PTHR44366">
    <property type="entry name" value="UDP-N-ACETYLGLUCOSAMINE--PEPTIDE N-ACETYLGLUCOSAMINYLTRANSFERASE 110 KDA SUBUNIT"/>
    <property type="match status" value="1"/>
</dbReference>
<keyword evidence="3" id="KW-0677">Repeat</keyword>
<evidence type="ECO:0000313" key="9">
    <source>
        <dbReference type="EMBL" id="CAE0244416.1"/>
    </source>
</evidence>
<keyword evidence="5" id="KW-0732">Signal</keyword>
<dbReference type="EMBL" id="HBIB01010316">
    <property type="protein sequence ID" value="CAE0244417.1"/>
    <property type="molecule type" value="Transcribed_RNA"/>
</dbReference>
<dbReference type="EMBL" id="HBIB01010315">
    <property type="protein sequence ID" value="CAE0244416.1"/>
    <property type="molecule type" value="Transcribed_RNA"/>
</dbReference>
<accession>A0A7S3G3L5</accession>
<evidence type="ECO:0000313" key="8">
    <source>
        <dbReference type="EMBL" id="CAE0244414.1"/>
    </source>
</evidence>
<keyword evidence="2" id="KW-0808">Transferase</keyword>
<name>A0A7S3G3L5_9EUKA</name>
<gene>
    <name evidence="7" type="ORF">PBIL07802_LOCUS6584</name>
    <name evidence="8" type="ORF">PBIL07802_LOCUS6589</name>
    <name evidence="9" type="ORF">PBIL07802_LOCUS6591</name>
    <name evidence="10" type="ORF">PBIL07802_LOCUS6592</name>
</gene>
<feature type="domain" description="O-GlcNAc transferase C-terminal" evidence="6">
    <location>
        <begin position="690"/>
        <end position="864"/>
    </location>
</feature>
<evidence type="ECO:0000256" key="1">
    <source>
        <dbReference type="ARBA" id="ARBA00004922"/>
    </source>
</evidence>
<proteinExistence type="predicted"/>
<reference evidence="9" key="1">
    <citation type="submission" date="2021-01" db="EMBL/GenBank/DDBJ databases">
        <authorList>
            <person name="Corre E."/>
            <person name="Pelletier E."/>
            <person name="Niang G."/>
            <person name="Scheremetjew M."/>
            <person name="Finn R."/>
            <person name="Kale V."/>
            <person name="Holt S."/>
            <person name="Cochrane G."/>
            <person name="Meng A."/>
            <person name="Brown T."/>
            <person name="Cohen L."/>
        </authorList>
    </citation>
    <scope>NUCLEOTIDE SEQUENCE</scope>
    <source>
        <strain evidence="9">NIES-2562</strain>
    </source>
</reference>
<feature type="signal peptide" evidence="5">
    <location>
        <begin position="1"/>
        <end position="17"/>
    </location>
</feature>
<dbReference type="InterPro" id="IPR029489">
    <property type="entry name" value="OGT/SEC/SPY_C"/>
</dbReference>
<evidence type="ECO:0000256" key="4">
    <source>
        <dbReference type="ARBA" id="ARBA00022803"/>
    </source>
</evidence>
<dbReference type="PANTHER" id="PTHR44366:SF1">
    <property type="entry name" value="UDP-N-ACETYLGLUCOSAMINE--PEPTIDE N-ACETYLGLUCOSAMINYLTRANSFERASE 110 KDA SUBUNIT"/>
    <property type="match status" value="1"/>
</dbReference>
<sequence length="894" mass="97534">MSLSFVLFACLAVSSLSFPLPSPSSSQHVAAELRDIIESVHSHGWADAHVDTLRSLADANAECDMCSGLAAEGLRQSGKVCDAVKYAEKAVIANPIFDKHAQNVGLLLTSASSAQCAQSSRSDAIRSHYLATRLNPSFAAALFSLAQLLAESDNGRARSAISFYLRAHRSSAGDLSLEALGHASHLLLRDGRAEEAVYQLKPHQNGDGKECTKRYEPFSFCSSLLLLDLLSERGEEVEEKCLAMCGKSKLACDSALQLLSSALNCPHQDVRRTARQVIASPSLSRLVMDLCHAEVDTSEMKTEASHLPFCNHAGMMMAERQDMDEAASAFRLALHFDNCSADALNNLALTLMHLRRHNEAVKVIEQASGCTPSELSLPLSLTAAEVYRTAGMLDSALASVERRCHAKPSMCKEKGVECVGESLRGMTSVQRRCIAARSFLRLLLCEWKDREEDTQYVNALSRYDEGLSPVHVLALDTNVRGVRETAERKWRGYTIRPPPYLSDVLTRKGIVIAYAFSDFVSHDLGGDVVEVLCSHRAHGVYTVGVSWRKQGDNALYRSPHRDGAFGGLQHCTDEVISPTHSTDALALAEHINHASVTLLIDMNGWTDGGRPDVLALRPTPLQLHGKGFPSSAGHARVYDGSISDRVAMPADFAHTAYSEKLIVMPKGVSYHVNAPRPSFSPSSSDIKGGIRVCNSNRLFKHNVEVVKAWVDALSFPHMEAAKLVLQNSSSTACTNVKKEFDRIGGKEESLQFAPVVSDQAQYYSQLSSCTVFADSFVYGAHGTAIDALWAGVPFVTLPSVRQSTRVGASLLASANCEEWIARSIHDYTSKVAQMARQDNELSSCIDSVKSAPSTLFDVDRWAAEVERMAQLLVDVKKSRKESEKAPNRFHIVLA</sequence>
<evidence type="ECO:0000256" key="2">
    <source>
        <dbReference type="ARBA" id="ARBA00022679"/>
    </source>
</evidence>
<dbReference type="InterPro" id="IPR037919">
    <property type="entry name" value="OGT"/>
</dbReference>
<dbReference type="SUPFAM" id="SSF48452">
    <property type="entry name" value="TPR-like"/>
    <property type="match status" value="1"/>
</dbReference>
<dbReference type="GO" id="GO:0097363">
    <property type="term" value="F:protein O-acetylglucosaminyltransferase activity"/>
    <property type="evidence" value="ECO:0007669"/>
    <property type="project" value="TreeGrafter"/>
</dbReference>
<dbReference type="GO" id="GO:0006493">
    <property type="term" value="P:protein O-linked glycosylation"/>
    <property type="evidence" value="ECO:0007669"/>
    <property type="project" value="InterPro"/>
</dbReference>